<keyword evidence="7 13" id="KW-0472">Membrane</keyword>
<feature type="region of interest" description="Disordered" evidence="12">
    <location>
        <begin position="635"/>
        <end position="833"/>
    </location>
</feature>
<evidence type="ECO:0000256" key="5">
    <source>
        <dbReference type="ARBA" id="ARBA00022692"/>
    </source>
</evidence>
<dbReference type="PANTHER" id="PTHR45904">
    <property type="entry name" value="TRNA (URACIL-5-)-METHYLTRANSFERASE"/>
    <property type="match status" value="1"/>
</dbReference>
<accession>A0A9Q1DAC8</accession>
<feature type="compositionally biased region" description="Polar residues" evidence="12">
    <location>
        <begin position="883"/>
        <end position="897"/>
    </location>
</feature>
<dbReference type="GO" id="GO:0016409">
    <property type="term" value="F:palmitoyltransferase activity"/>
    <property type="evidence" value="ECO:0007669"/>
    <property type="project" value="InterPro"/>
</dbReference>
<feature type="compositionally biased region" description="Gly residues" evidence="12">
    <location>
        <begin position="554"/>
        <end position="564"/>
    </location>
</feature>
<evidence type="ECO:0000256" key="2">
    <source>
        <dbReference type="ARBA" id="ARBA00022603"/>
    </source>
</evidence>
<feature type="region of interest" description="Disordered" evidence="12">
    <location>
        <begin position="1230"/>
        <end position="1262"/>
    </location>
</feature>
<evidence type="ECO:0000256" key="4">
    <source>
        <dbReference type="ARBA" id="ARBA00022691"/>
    </source>
</evidence>
<name>A0A9Q1DAC8_CONCO</name>
<feature type="compositionally biased region" description="Basic and acidic residues" evidence="12">
    <location>
        <begin position="1230"/>
        <end position="1239"/>
    </location>
</feature>
<feature type="compositionally biased region" description="Polar residues" evidence="12">
    <location>
        <begin position="792"/>
        <end position="807"/>
    </location>
</feature>
<feature type="active site" description="Nucleophile" evidence="11">
    <location>
        <position position="1637"/>
    </location>
</feature>
<feature type="compositionally biased region" description="Low complexity" evidence="12">
    <location>
        <begin position="772"/>
        <end position="791"/>
    </location>
</feature>
<feature type="domain" description="RRM" evidence="14">
    <location>
        <begin position="1153"/>
        <end position="1226"/>
    </location>
</feature>
<dbReference type="PANTHER" id="PTHR45904:SF2">
    <property type="entry name" value="TRNA (URACIL-5-)-METHYLTRANSFERASE HOMOLOG A"/>
    <property type="match status" value="1"/>
</dbReference>
<keyword evidence="4 11" id="KW-0949">S-adenosyl-L-methionine</keyword>
<organism evidence="15 16">
    <name type="scientific">Conger conger</name>
    <name type="common">Conger eel</name>
    <name type="synonym">Muraena conger</name>
    <dbReference type="NCBI Taxonomy" id="82655"/>
    <lineage>
        <taxon>Eukaryota</taxon>
        <taxon>Metazoa</taxon>
        <taxon>Chordata</taxon>
        <taxon>Craniata</taxon>
        <taxon>Vertebrata</taxon>
        <taxon>Euteleostomi</taxon>
        <taxon>Actinopterygii</taxon>
        <taxon>Neopterygii</taxon>
        <taxon>Teleostei</taxon>
        <taxon>Anguilliformes</taxon>
        <taxon>Congridae</taxon>
        <taxon>Conger</taxon>
    </lineage>
</organism>
<dbReference type="PROSITE" id="PS50216">
    <property type="entry name" value="DHHC"/>
    <property type="match status" value="1"/>
</dbReference>
<dbReference type="InterPro" id="IPR029063">
    <property type="entry name" value="SAM-dependent_MTases_sf"/>
</dbReference>
<keyword evidence="2 11" id="KW-0489">Methyltransferase</keyword>
<dbReference type="EMBL" id="JAFJMO010000011">
    <property type="protein sequence ID" value="KAJ8263435.1"/>
    <property type="molecule type" value="Genomic_DNA"/>
</dbReference>
<comment type="similarity">
    <text evidence="11">Belongs to the class I-like SAM-binding methyltransferase superfamily. RNA M5U methyltransferase family.</text>
</comment>
<feature type="binding site" evidence="11">
    <location>
        <position position="1609"/>
    </location>
    <ligand>
        <name>S-adenosyl-L-methionine</name>
        <dbReference type="ChEBI" id="CHEBI:59789"/>
    </ligand>
</feature>
<dbReference type="Pfam" id="PF05958">
    <property type="entry name" value="tRNA_U5-meth_tr"/>
    <property type="match status" value="1"/>
</dbReference>
<feature type="region of interest" description="Disordered" evidence="12">
    <location>
        <begin position="1088"/>
        <end position="1119"/>
    </location>
</feature>
<sequence>MLVSVDPGRDGGAVCVLDENNLAREAVRIDPGDSECRKDLPPFLLIPVVQRLLSLGLGAHSSKLHTASKPPSHWECGELWGFYSRNDQRNGEGISLFVCLNPDRFTLWGLAGLCPWLTHAVSPAVPVYNGIVFLFVLANFSMATFMDPGVIPRADEDEDKDDDFRAPLYKNVEIKGIQVRMKWCTSCHFYRPPRCSHCSVCDNCVEDFDHHCPWVNNCIGRRNYRFFFLFLLSLSVHMLGVFAFGLLFVLHHMEQLAALHTSVTLVVMCVAGLFFIPVVGLTGFHMVLVARGRTTNEQVTGKFRGGVNPFTRGCCGNVQYVLCSPLAPRYMLDPRKKPQVSVQPPFLRPDLSDRRLSVKVSDNGIHGSILRTKSKGSLDVLDDKSLDIGPPLPPKADKYDKYSDLKSQLTSSEGTLTCPLPALHLPLTALHLPSACPLLPCTCPTPAPYCPTPAPYCPPPALHLPLAALALHLPHTCPILPSTCPLLPLKLRTPALHLPLAALHLPYTCPLLPCTCPTPAPYCPPPLSRALSPPPSPRIPPPPPCEDHDARRPQGGGHTGGGRRQGLKQAHRRADRAQLQVAPCSSTPYRSVFSPGTLSGRNGSLSYDSLLNPSGGECPAHPGVTPPAAYHSPYLPPKACHAQPRGPPELQQRPPPSSAYSPVLGGGGVGRHSPRPRDPSPVRYDNLSKSIMASIQERKEMEEREKSLQHMLQQPPPYASDSGVYDSPGGYGPPCYPDSPRVGLGRGSRGPTPPAYGSRDNLSGYGGRTSGLRSSPSASVVVSSLVRQSPRTSSSSLHADVTNNNAAASYRSPAHQGHSSPSPTPRSPPAYGLQKPLSFIRALERTDSPPLGGPREEADGKLALSKINGQPKGQLRADCHLGSTHSVHGTPLSPSRHSNVRKVSGVGGTTYEISVFKLWDGLIGLVFSAFFSDSASFLDSSFFDSASFSSDGLALSALSSLTDSSSSFSATLFALKRMASSSGLGCSSAKSACVFHTQARSLPAFGFSSITGRTGERTFVIYLTLTILRVRSLLISRRIEPFSLCRRSLTSPVPRSFHSGGSFSDANRLRNMAEVEDGAVAAATSLGEMDSGPEKVADEEGMAENVEEEATENVEDGATENVDEVAMDREAEAGSDSNMYRYIKGDLFTSEIFKVEIQNLPKFVSFNNLKKFLCNHGVSPHKIKLFGKQTFAFVTFKSEQERDKAMKVVHGMQWRGRVLSVRLAKPKADPIVRKRRQEEAEGGQPASKRSADSQGQEENQEPLWKQIADVVTPLWKVPYEEQLKRKEQEVEAILQRLAREIGNNNRAMLPWLFVQKEKHNKMCCPLEPIRPSPVQTEYRNKCEFLVGIGANGEDKTVGFRLGKYKGGSCAVVGPSESIHVPPEAKKVVQAFQDYIRTTSYSVYSPETYEGHWKQLTVRTSRTGQVMIMVYFNPQKLEEEELGRLKSSLKQCFTEGEGKESGVTSLYFVREGQRTSPNVEDLPCELVAGESWIHEELLGLKFRISPHSFFQVNTRATEVLYSAVGEWAQLDQDSTVLDVCCGTGTIGISLGKRVKKVIGIELCQEAVEDAKVNAKLNGLTNVEFHCGKAEDIFPSVLNAVVSRNLTAIVDPPRAGLHTKVILAIRRAEHLKRLVYVSCNGKAAMNNFIDLCRAPSNRVRGAPFRPVKAMAVDLFPQTMHCEALLLFERVDYSSQSDTAKQEAEAPAN</sequence>
<comment type="catalytic activity">
    <reaction evidence="9">
        <text>uridine(54) in tRNA + S-adenosyl-L-methionine = 5-methyluridine(54) in tRNA + S-adenosyl-L-homocysteine + H(+)</text>
        <dbReference type="Rhea" id="RHEA:42712"/>
        <dbReference type="Rhea" id="RHEA-COMP:10167"/>
        <dbReference type="Rhea" id="RHEA-COMP:10193"/>
        <dbReference type="ChEBI" id="CHEBI:15378"/>
        <dbReference type="ChEBI" id="CHEBI:57856"/>
        <dbReference type="ChEBI" id="CHEBI:59789"/>
        <dbReference type="ChEBI" id="CHEBI:65315"/>
        <dbReference type="ChEBI" id="CHEBI:74447"/>
        <dbReference type="EC" id="2.1.1.35"/>
    </reaction>
    <physiologicalReaction direction="left-to-right" evidence="9">
        <dbReference type="Rhea" id="RHEA:42713"/>
    </physiologicalReaction>
</comment>
<reference evidence="15" key="1">
    <citation type="journal article" date="2023" name="Science">
        <title>Genome structures resolve the early diversification of teleost fishes.</title>
        <authorList>
            <person name="Parey E."/>
            <person name="Louis A."/>
            <person name="Montfort J."/>
            <person name="Bouchez O."/>
            <person name="Roques C."/>
            <person name="Iampietro C."/>
            <person name="Lluch J."/>
            <person name="Castinel A."/>
            <person name="Donnadieu C."/>
            <person name="Desvignes T."/>
            <person name="Floi Bucao C."/>
            <person name="Jouanno E."/>
            <person name="Wen M."/>
            <person name="Mejri S."/>
            <person name="Dirks R."/>
            <person name="Jansen H."/>
            <person name="Henkel C."/>
            <person name="Chen W.J."/>
            <person name="Zahm M."/>
            <person name="Cabau C."/>
            <person name="Klopp C."/>
            <person name="Thompson A.W."/>
            <person name="Robinson-Rechavi M."/>
            <person name="Braasch I."/>
            <person name="Lecointre G."/>
            <person name="Bobe J."/>
            <person name="Postlethwait J.H."/>
            <person name="Berthelot C."/>
            <person name="Roest Crollius H."/>
            <person name="Guiguen Y."/>
        </authorList>
    </citation>
    <scope>NUCLEOTIDE SEQUENCE</scope>
    <source>
        <strain evidence="15">Concon-B</strain>
    </source>
</reference>
<dbReference type="InterPro" id="IPR012677">
    <property type="entry name" value="Nucleotide-bd_a/b_plait_sf"/>
</dbReference>
<feature type="binding site" evidence="11">
    <location>
        <position position="1560"/>
    </location>
    <ligand>
        <name>S-adenosyl-L-methionine</name>
        <dbReference type="ChEBI" id="CHEBI:59789"/>
    </ligand>
</feature>
<keyword evidence="5 13" id="KW-0812">Transmembrane</keyword>
<dbReference type="GO" id="GO:0016020">
    <property type="term" value="C:membrane"/>
    <property type="evidence" value="ECO:0007669"/>
    <property type="project" value="UniProtKB-SubCell"/>
</dbReference>
<dbReference type="GO" id="GO:0030697">
    <property type="term" value="F:tRNA (uracil(54)-C5)-methyltransferase activity, S-adenosyl methionine-dependent"/>
    <property type="evidence" value="ECO:0007669"/>
    <property type="project" value="UniProtKB-EC"/>
</dbReference>
<keyword evidence="16" id="KW-1185">Reference proteome</keyword>
<dbReference type="GO" id="GO:0006396">
    <property type="term" value="P:RNA processing"/>
    <property type="evidence" value="ECO:0007669"/>
    <property type="project" value="InterPro"/>
</dbReference>
<feature type="binding site" evidence="11">
    <location>
        <position position="1510"/>
    </location>
    <ligand>
        <name>S-adenosyl-L-methionine</name>
        <dbReference type="ChEBI" id="CHEBI:59789"/>
    </ligand>
</feature>
<feature type="region of interest" description="Disordered" evidence="12">
    <location>
        <begin position="530"/>
        <end position="583"/>
    </location>
</feature>
<protein>
    <recommendedName>
        <fullName evidence="8">tRNA (uracil(54)-C(5))-methyltransferase</fullName>
        <ecNumber evidence="8">2.1.1.35</ecNumber>
    </recommendedName>
</protein>
<dbReference type="InterPro" id="IPR000504">
    <property type="entry name" value="RRM_dom"/>
</dbReference>
<dbReference type="Pfam" id="PF01529">
    <property type="entry name" value="DHHC"/>
    <property type="match status" value="1"/>
</dbReference>
<dbReference type="InterPro" id="IPR001594">
    <property type="entry name" value="Palmitoyltrfase_DHHC"/>
</dbReference>
<dbReference type="Gene3D" id="2.40.50.1070">
    <property type="match status" value="1"/>
</dbReference>
<feature type="compositionally biased region" description="Pro residues" evidence="12">
    <location>
        <begin position="530"/>
        <end position="544"/>
    </location>
</feature>
<feature type="compositionally biased region" description="Basic and acidic residues" evidence="12">
    <location>
        <begin position="696"/>
        <end position="708"/>
    </location>
</feature>
<dbReference type="SUPFAM" id="SSF53335">
    <property type="entry name" value="S-adenosyl-L-methionine-dependent methyltransferases"/>
    <property type="match status" value="1"/>
</dbReference>
<evidence type="ECO:0000256" key="8">
    <source>
        <dbReference type="ARBA" id="ARBA00033763"/>
    </source>
</evidence>
<evidence type="ECO:0000256" key="11">
    <source>
        <dbReference type="PROSITE-ProRule" id="PRU01024"/>
    </source>
</evidence>
<keyword evidence="10" id="KW-0694">RNA-binding</keyword>
<evidence type="ECO:0000256" key="7">
    <source>
        <dbReference type="ARBA" id="ARBA00023136"/>
    </source>
</evidence>
<evidence type="ECO:0000256" key="1">
    <source>
        <dbReference type="ARBA" id="ARBA00004141"/>
    </source>
</evidence>
<comment type="caution">
    <text evidence="15">The sequence shown here is derived from an EMBL/GenBank/DDBJ whole genome shotgun (WGS) entry which is preliminary data.</text>
</comment>
<feature type="transmembrane region" description="Helical" evidence="13">
    <location>
        <begin position="262"/>
        <end position="288"/>
    </location>
</feature>
<dbReference type="EC" id="2.1.1.35" evidence="8"/>
<gene>
    <name evidence="15" type="ORF">COCON_G00158920</name>
</gene>
<dbReference type="CDD" id="cd02440">
    <property type="entry name" value="AdoMet_MTases"/>
    <property type="match status" value="1"/>
</dbReference>
<comment type="subcellular location">
    <subcellularLocation>
        <location evidence="1">Membrane</location>
        <topology evidence="1">Multi-pass membrane protein</topology>
    </subcellularLocation>
</comment>
<dbReference type="OrthoDB" id="10250660at2759"/>
<dbReference type="SUPFAM" id="SSF54928">
    <property type="entry name" value="RNA-binding domain, RBD"/>
    <property type="match status" value="1"/>
</dbReference>
<dbReference type="InterPro" id="IPR034262">
    <property type="entry name" value="TRMT2A_RRM"/>
</dbReference>
<evidence type="ECO:0000256" key="12">
    <source>
        <dbReference type="SAM" id="MobiDB-lite"/>
    </source>
</evidence>
<evidence type="ECO:0000256" key="10">
    <source>
        <dbReference type="PROSITE-ProRule" id="PRU00176"/>
    </source>
</evidence>
<dbReference type="GO" id="GO:0003723">
    <property type="term" value="F:RNA binding"/>
    <property type="evidence" value="ECO:0007669"/>
    <property type="project" value="UniProtKB-UniRule"/>
</dbReference>
<dbReference type="Gene3D" id="3.30.70.330">
    <property type="match status" value="1"/>
</dbReference>
<feature type="transmembrane region" description="Helical" evidence="13">
    <location>
        <begin position="226"/>
        <end position="250"/>
    </location>
</feature>
<dbReference type="PROSITE" id="PS51687">
    <property type="entry name" value="SAM_MT_RNA_M5U"/>
    <property type="match status" value="1"/>
</dbReference>
<keyword evidence="6 13" id="KW-1133">Transmembrane helix</keyword>
<dbReference type="PROSITE" id="PS50102">
    <property type="entry name" value="RRM"/>
    <property type="match status" value="1"/>
</dbReference>
<dbReference type="InterPro" id="IPR010280">
    <property type="entry name" value="U5_MeTrfase_fam"/>
</dbReference>
<evidence type="ECO:0000256" key="3">
    <source>
        <dbReference type="ARBA" id="ARBA00022679"/>
    </source>
</evidence>
<evidence type="ECO:0000256" key="13">
    <source>
        <dbReference type="SAM" id="Phobius"/>
    </source>
</evidence>
<evidence type="ECO:0000256" key="6">
    <source>
        <dbReference type="ARBA" id="ARBA00022989"/>
    </source>
</evidence>
<feature type="compositionally biased region" description="Basic residues" evidence="12">
    <location>
        <begin position="565"/>
        <end position="574"/>
    </location>
</feature>
<evidence type="ECO:0000256" key="9">
    <source>
        <dbReference type="ARBA" id="ARBA00047278"/>
    </source>
</evidence>
<dbReference type="CDD" id="cd12439">
    <property type="entry name" value="RRM_TRMT2A"/>
    <property type="match status" value="1"/>
</dbReference>
<dbReference type="GO" id="GO:0032259">
    <property type="term" value="P:methylation"/>
    <property type="evidence" value="ECO:0007669"/>
    <property type="project" value="UniProtKB-KW"/>
</dbReference>
<feature type="region of interest" description="Disordered" evidence="12">
    <location>
        <begin position="881"/>
        <end position="900"/>
    </location>
</feature>
<proteinExistence type="inferred from homology"/>
<evidence type="ECO:0000313" key="15">
    <source>
        <dbReference type="EMBL" id="KAJ8263435.1"/>
    </source>
</evidence>
<comment type="caution">
    <text evidence="11">Lacks conserved residue(s) required for the propagation of feature annotation.</text>
</comment>
<evidence type="ECO:0000259" key="14">
    <source>
        <dbReference type="PROSITE" id="PS50102"/>
    </source>
</evidence>
<evidence type="ECO:0000313" key="16">
    <source>
        <dbReference type="Proteomes" id="UP001152803"/>
    </source>
</evidence>
<dbReference type="InterPro" id="IPR035979">
    <property type="entry name" value="RBD_domain_sf"/>
</dbReference>
<keyword evidence="3 11" id="KW-0808">Transferase</keyword>
<dbReference type="InterPro" id="IPR045850">
    <property type="entry name" value="TRM2_met"/>
</dbReference>
<dbReference type="Gene3D" id="3.40.50.150">
    <property type="entry name" value="Vaccinia Virus protein VP39"/>
    <property type="match status" value="1"/>
</dbReference>
<dbReference type="Proteomes" id="UP001152803">
    <property type="component" value="Unassembled WGS sequence"/>
</dbReference>
<feature type="compositionally biased region" description="Acidic residues" evidence="12">
    <location>
        <begin position="1099"/>
        <end position="1119"/>
    </location>
</feature>